<sequence length="117" mass="12929">MATGERRLYLRLHSPSSILDRGDTKVTCYGDGIRLCTYNERTVSTDADLRALLGAAECIKFHAVVLQETTRRSSDVQQMNDGTLDIRVGKVSLRNVGDVGLPVHPFPVHFVVSQDIS</sequence>
<name>A0ABR1BIR4_NECAM</name>
<proteinExistence type="predicted"/>
<keyword evidence="2" id="KW-1185">Reference proteome</keyword>
<protein>
    <recommendedName>
        <fullName evidence="3">FHA domain-containing protein</fullName>
    </recommendedName>
</protein>
<evidence type="ECO:0008006" key="3">
    <source>
        <dbReference type="Google" id="ProtNLM"/>
    </source>
</evidence>
<gene>
    <name evidence="1" type="primary">Necator_chrI.g352</name>
    <name evidence="1" type="ORF">RB195_004231</name>
</gene>
<reference evidence="1 2" key="1">
    <citation type="submission" date="2023-08" db="EMBL/GenBank/DDBJ databases">
        <title>A Necator americanus chromosomal reference genome.</title>
        <authorList>
            <person name="Ilik V."/>
            <person name="Petrzelkova K.J."/>
            <person name="Pardy F."/>
            <person name="Fuh T."/>
            <person name="Niatou-Singa F.S."/>
            <person name="Gouil Q."/>
            <person name="Baker L."/>
            <person name="Ritchie M.E."/>
            <person name="Jex A.R."/>
            <person name="Gazzola D."/>
            <person name="Li H."/>
            <person name="Toshio Fujiwara R."/>
            <person name="Zhan B."/>
            <person name="Aroian R.V."/>
            <person name="Pafco B."/>
            <person name="Schwarz E.M."/>
        </authorList>
    </citation>
    <scope>NUCLEOTIDE SEQUENCE [LARGE SCALE GENOMIC DNA]</scope>
    <source>
        <strain evidence="1 2">Aroian</strain>
        <tissue evidence="1">Whole animal</tissue>
    </source>
</reference>
<accession>A0ABR1BIR4</accession>
<evidence type="ECO:0000313" key="2">
    <source>
        <dbReference type="Proteomes" id="UP001303046"/>
    </source>
</evidence>
<organism evidence="1 2">
    <name type="scientific">Necator americanus</name>
    <name type="common">Human hookworm</name>
    <dbReference type="NCBI Taxonomy" id="51031"/>
    <lineage>
        <taxon>Eukaryota</taxon>
        <taxon>Metazoa</taxon>
        <taxon>Ecdysozoa</taxon>
        <taxon>Nematoda</taxon>
        <taxon>Chromadorea</taxon>
        <taxon>Rhabditida</taxon>
        <taxon>Rhabditina</taxon>
        <taxon>Rhabditomorpha</taxon>
        <taxon>Strongyloidea</taxon>
        <taxon>Ancylostomatidae</taxon>
        <taxon>Bunostominae</taxon>
        <taxon>Necator</taxon>
    </lineage>
</organism>
<evidence type="ECO:0000313" key="1">
    <source>
        <dbReference type="EMBL" id="KAK6725785.1"/>
    </source>
</evidence>
<dbReference type="Proteomes" id="UP001303046">
    <property type="component" value="Unassembled WGS sequence"/>
</dbReference>
<dbReference type="EMBL" id="JAVFWL010000001">
    <property type="protein sequence ID" value="KAK6725785.1"/>
    <property type="molecule type" value="Genomic_DNA"/>
</dbReference>
<comment type="caution">
    <text evidence="1">The sequence shown here is derived from an EMBL/GenBank/DDBJ whole genome shotgun (WGS) entry which is preliminary data.</text>
</comment>